<accession>A0A1G7YUA6</accession>
<dbReference type="RefSeq" id="WP_165640341.1">
    <property type="nucleotide sequence ID" value="NZ_FNCF01000007.1"/>
</dbReference>
<evidence type="ECO:0000313" key="1">
    <source>
        <dbReference type="EMBL" id="SDH00014.1"/>
    </source>
</evidence>
<keyword evidence="2" id="KW-1185">Reference proteome</keyword>
<sequence length="345" mass="36474">MQIDVVAVRRTRLAALGLTRPRGGVAAAVRGVLALQAQDLRQAEWAIGSRVPGSSAAEVWAAFDAGAVVRSWPVRGTLFALAPADLRLLLSLTAERQQRTAEPRHRQLGLTEEQVGRAGDVARAELAGGGAMTRPELLAAWTAAGVDTTGQRGPHLYGRLAHRGLLCLGPARGATAGGPQQAFVLLDEWAPGQAPDDRAAAVAELVRRYLAGHGPASERDLSWWSGLTLTEVRAGFAAVREELTELHCGDRVLWTLGEPLPAEPDGVRALAGFDELLLGHTDRSFVVAPDRFDAVVPGGNGVFLPMLVADGEVVGTWRTVRGAVQFDPDVPGAADAVAVAQRFRS</sequence>
<dbReference type="PANTHER" id="PTHR38479:SF2">
    <property type="entry name" value="WINGED HELIX DNA-BINDING DOMAIN-CONTAINING PROTEIN"/>
    <property type="match status" value="1"/>
</dbReference>
<dbReference type="InterPro" id="IPR009351">
    <property type="entry name" value="AlkZ-like"/>
</dbReference>
<proteinExistence type="predicted"/>
<keyword evidence="1" id="KW-0238">DNA-binding</keyword>
<dbReference type="EMBL" id="FNCF01000007">
    <property type="protein sequence ID" value="SDH00014.1"/>
    <property type="molecule type" value="Genomic_DNA"/>
</dbReference>
<dbReference type="GO" id="GO:0003677">
    <property type="term" value="F:DNA binding"/>
    <property type="evidence" value="ECO:0007669"/>
    <property type="project" value="UniProtKB-KW"/>
</dbReference>
<dbReference type="PANTHER" id="PTHR38479">
    <property type="entry name" value="LMO0824 PROTEIN"/>
    <property type="match status" value="1"/>
</dbReference>
<evidence type="ECO:0000313" key="2">
    <source>
        <dbReference type="Proteomes" id="UP000198863"/>
    </source>
</evidence>
<gene>
    <name evidence="1" type="ORF">SAMN05660324_4091</name>
</gene>
<protein>
    <submittedName>
        <fullName evidence="1">Winged helix DNA-binding domain-containing protein</fullName>
    </submittedName>
</protein>
<dbReference type="AlphaFoldDB" id="A0A1G7YUA6"/>
<dbReference type="Proteomes" id="UP000198863">
    <property type="component" value="Unassembled WGS sequence"/>
</dbReference>
<dbReference type="Pfam" id="PF06224">
    <property type="entry name" value="AlkZ-like"/>
    <property type="match status" value="1"/>
</dbReference>
<organism evidence="1 2">
    <name type="scientific">Klenkia brasiliensis</name>
    <dbReference type="NCBI Taxonomy" id="333142"/>
    <lineage>
        <taxon>Bacteria</taxon>
        <taxon>Bacillati</taxon>
        <taxon>Actinomycetota</taxon>
        <taxon>Actinomycetes</taxon>
        <taxon>Geodermatophilales</taxon>
        <taxon>Geodermatophilaceae</taxon>
        <taxon>Klenkia</taxon>
    </lineage>
</organism>
<reference evidence="2" key="1">
    <citation type="submission" date="2016-10" db="EMBL/GenBank/DDBJ databases">
        <authorList>
            <person name="Varghese N."/>
            <person name="Submissions S."/>
        </authorList>
    </citation>
    <scope>NUCLEOTIDE SEQUENCE [LARGE SCALE GENOMIC DNA]</scope>
    <source>
        <strain evidence="2">DSM 44526</strain>
    </source>
</reference>
<name>A0A1G7YUA6_9ACTN</name>